<dbReference type="PANTHER" id="PTHR38684">
    <property type="entry name" value="PROTEIN AMPE"/>
    <property type="match status" value="1"/>
</dbReference>
<feature type="transmembrane region" description="Helical" evidence="1">
    <location>
        <begin position="142"/>
        <end position="163"/>
    </location>
</feature>
<dbReference type="OrthoDB" id="6080303at2"/>
<evidence type="ECO:0008006" key="4">
    <source>
        <dbReference type="Google" id="ProtNLM"/>
    </source>
</evidence>
<feature type="transmembrane region" description="Helical" evidence="1">
    <location>
        <begin position="72"/>
        <end position="89"/>
    </location>
</feature>
<evidence type="ECO:0000313" key="3">
    <source>
        <dbReference type="Proteomes" id="UP000283734"/>
    </source>
</evidence>
<keyword evidence="1" id="KW-1133">Transmembrane helix</keyword>
<name>A0A418XVK7_9GAMM</name>
<dbReference type="RefSeq" id="WP_119918337.1">
    <property type="nucleotide sequence ID" value="NZ_QYYA01000004.1"/>
</dbReference>
<dbReference type="InterPro" id="IPR052966">
    <property type="entry name" value="Beta-lactamase_Reg"/>
</dbReference>
<dbReference type="GO" id="GO:0005886">
    <property type="term" value="C:plasma membrane"/>
    <property type="evidence" value="ECO:0007669"/>
    <property type="project" value="TreeGrafter"/>
</dbReference>
<protein>
    <recommendedName>
        <fullName evidence="4">Regulatory signaling modulator protein AmpE</fullName>
    </recommendedName>
</protein>
<accession>A0A418XVK7</accession>
<dbReference type="GO" id="GO:0046677">
    <property type="term" value="P:response to antibiotic"/>
    <property type="evidence" value="ECO:0007669"/>
    <property type="project" value="TreeGrafter"/>
</dbReference>
<gene>
    <name evidence="2" type="ORF">D4A39_13240</name>
</gene>
<evidence type="ECO:0000256" key="1">
    <source>
        <dbReference type="SAM" id="Phobius"/>
    </source>
</evidence>
<feature type="transmembrane region" description="Helical" evidence="1">
    <location>
        <begin position="44"/>
        <end position="65"/>
    </location>
</feature>
<dbReference type="Proteomes" id="UP000283734">
    <property type="component" value="Unassembled WGS sequence"/>
</dbReference>
<keyword evidence="1" id="KW-0472">Membrane</keyword>
<evidence type="ECO:0000313" key="2">
    <source>
        <dbReference type="EMBL" id="RJG16779.1"/>
    </source>
</evidence>
<dbReference type="AlphaFoldDB" id="A0A418XVK7"/>
<proteinExistence type="predicted"/>
<sequence>MKFLVLILVLGLRRLEVSWPQWLTLRSRHQTWLQSLGNRLGNGPLLYLLAVLLPSVLLALLGCALQGFWAQWLWLLMALLVLVWLMGGQSEFRHVDELLVRGRMNDPEGFAALASEEFGVTGDPTEIAYQEQLSERALAREFRVFAVIFWLMVLGLPGAFLWVMNQAWLQRVGVESSAIATLHRWMSWPVQRLLVLSMALAGDFAAVMDSMRHRWFSLANSDEAAASLLLDAARAASDLSPIDEQSSLLERMQPMEELQGLVLRCVAIWLIACALWVLLA</sequence>
<dbReference type="PANTHER" id="PTHR38684:SF1">
    <property type="entry name" value="PROTEIN AMPE"/>
    <property type="match status" value="1"/>
</dbReference>
<organism evidence="2 3">
    <name type="scientific">Alcanivorax profundi</name>
    <dbReference type="NCBI Taxonomy" id="2338368"/>
    <lineage>
        <taxon>Bacteria</taxon>
        <taxon>Pseudomonadati</taxon>
        <taxon>Pseudomonadota</taxon>
        <taxon>Gammaproteobacteria</taxon>
        <taxon>Oceanospirillales</taxon>
        <taxon>Alcanivoracaceae</taxon>
        <taxon>Alcanivorax</taxon>
    </lineage>
</organism>
<reference evidence="2 3" key="1">
    <citation type="submission" date="2018-09" db="EMBL/GenBank/DDBJ databases">
        <title>Alcanivorax profundi sp. nov., isolated from 1000 m-depth seawater of the Mariana Trench.</title>
        <authorList>
            <person name="Liu J."/>
        </authorList>
    </citation>
    <scope>NUCLEOTIDE SEQUENCE [LARGE SCALE GENOMIC DNA]</scope>
    <source>
        <strain evidence="2 3">MTEO17</strain>
    </source>
</reference>
<keyword evidence="1" id="KW-0812">Transmembrane</keyword>
<comment type="caution">
    <text evidence="2">The sequence shown here is derived from an EMBL/GenBank/DDBJ whole genome shotgun (WGS) entry which is preliminary data.</text>
</comment>
<dbReference type="EMBL" id="QYYA01000004">
    <property type="protein sequence ID" value="RJG16779.1"/>
    <property type="molecule type" value="Genomic_DNA"/>
</dbReference>
<keyword evidence="3" id="KW-1185">Reference proteome</keyword>
<feature type="transmembrane region" description="Helical" evidence="1">
    <location>
        <begin position="261"/>
        <end position="279"/>
    </location>
</feature>